<organism evidence="2 3">
    <name type="scientific">Cryobacterium breve</name>
    <dbReference type="NCBI Taxonomy" id="1259258"/>
    <lineage>
        <taxon>Bacteria</taxon>
        <taxon>Bacillati</taxon>
        <taxon>Actinomycetota</taxon>
        <taxon>Actinomycetes</taxon>
        <taxon>Micrococcales</taxon>
        <taxon>Microbacteriaceae</taxon>
        <taxon>Cryobacterium</taxon>
    </lineage>
</organism>
<evidence type="ECO:0000259" key="1">
    <source>
        <dbReference type="Pfam" id="PF05368"/>
    </source>
</evidence>
<dbReference type="EMBL" id="SOGJ01000023">
    <property type="protein sequence ID" value="TFC97167.1"/>
    <property type="molecule type" value="Genomic_DNA"/>
</dbReference>
<evidence type="ECO:0000313" key="2">
    <source>
        <dbReference type="EMBL" id="TFC97167.1"/>
    </source>
</evidence>
<dbReference type="InterPro" id="IPR008030">
    <property type="entry name" value="NmrA-like"/>
</dbReference>
<accession>A0ABY2IYA3</accession>
<dbReference type="PANTHER" id="PTHR43162:SF1">
    <property type="entry name" value="PRESTALK A DIFFERENTIATION PROTEIN A"/>
    <property type="match status" value="1"/>
</dbReference>
<gene>
    <name evidence="2" type="ORF">E3O65_10105</name>
</gene>
<dbReference type="InterPro" id="IPR036291">
    <property type="entry name" value="NAD(P)-bd_dom_sf"/>
</dbReference>
<protein>
    <submittedName>
        <fullName evidence="2">SDR family oxidoreductase</fullName>
    </submittedName>
</protein>
<keyword evidence="3" id="KW-1185">Reference proteome</keyword>
<proteinExistence type="predicted"/>
<comment type="caution">
    <text evidence="2">The sequence shown here is derived from an EMBL/GenBank/DDBJ whole genome shotgun (WGS) entry which is preliminary data.</text>
</comment>
<evidence type="ECO:0000313" key="3">
    <source>
        <dbReference type="Proteomes" id="UP000298355"/>
    </source>
</evidence>
<dbReference type="RefSeq" id="WP_134363613.1">
    <property type="nucleotide sequence ID" value="NZ_SOGJ01000023.1"/>
</dbReference>
<dbReference type="SUPFAM" id="SSF51735">
    <property type="entry name" value="NAD(P)-binding Rossmann-fold domains"/>
    <property type="match status" value="1"/>
</dbReference>
<dbReference type="Proteomes" id="UP000298355">
    <property type="component" value="Unassembled WGS sequence"/>
</dbReference>
<dbReference type="Gene3D" id="3.90.25.10">
    <property type="entry name" value="UDP-galactose 4-epimerase, domain 1"/>
    <property type="match status" value="1"/>
</dbReference>
<dbReference type="Pfam" id="PF05368">
    <property type="entry name" value="NmrA"/>
    <property type="match status" value="1"/>
</dbReference>
<dbReference type="PANTHER" id="PTHR43162">
    <property type="match status" value="1"/>
</dbReference>
<dbReference type="InterPro" id="IPR051604">
    <property type="entry name" value="Ergot_Alk_Oxidoreductase"/>
</dbReference>
<sequence>MTVLVTGATGNVGSLVLKLLREAKIPARGAVRPRPGSARGRVAEVDPGTVAFDFLDSSTWNAAFTGVQLMFLVRPPALSNVPRDIVPALAAAKRAGVKHIVFLSLQGAESNSIVPHAKIEKWLRASGLSWTFLRPSFFMQNLSTTHVSEIRDHSQIVIPAGRGRTAFVDVTDIAAVALEVIRHPQAHINRAWTLTGPSADTYDEVAKILSTELERPIRYTRPGIGRYAQHAHRDLAMPWAMVLVTTAIYTVARLGRASGLTDDVRAVTGRPPTTFAEFAHRERAVWNP</sequence>
<name>A0ABY2IYA3_9MICO</name>
<dbReference type="Gene3D" id="3.40.50.720">
    <property type="entry name" value="NAD(P)-binding Rossmann-like Domain"/>
    <property type="match status" value="1"/>
</dbReference>
<reference evidence="2 3" key="1">
    <citation type="submission" date="2019-03" db="EMBL/GenBank/DDBJ databases">
        <title>Genomics of glacier-inhabiting Cryobacterium strains.</title>
        <authorList>
            <person name="Liu Q."/>
            <person name="Xin Y.-H."/>
        </authorList>
    </citation>
    <scope>NUCLEOTIDE SEQUENCE [LARGE SCALE GENOMIC DNA]</scope>
    <source>
        <strain evidence="2 3">TMT4-23</strain>
    </source>
</reference>
<feature type="domain" description="NmrA-like" evidence="1">
    <location>
        <begin position="2"/>
        <end position="221"/>
    </location>
</feature>
<dbReference type="CDD" id="cd05269">
    <property type="entry name" value="TMR_SDR_a"/>
    <property type="match status" value="1"/>
</dbReference>